<dbReference type="InterPro" id="IPR047900">
    <property type="entry name" value="Choice_anch_G"/>
</dbReference>
<feature type="chain" id="PRO_5023936569" evidence="1">
    <location>
        <begin position="26"/>
        <end position="591"/>
    </location>
</feature>
<protein>
    <submittedName>
        <fullName evidence="2">Choice-of-anchor G family protein</fullName>
    </submittedName>
</protein>
<dbReference type="Proteomes" id="UP000327039">
    <property type="component" value="Unassembled WGS sequence"/>
</dbReference>
<evidence type="ECO:0000313" key="2">
    <source>
        <dbReference type="EMBL" id="KAA9087266.1"/>
    </source>
</evidence>
<name>A0A5J5IRJ1_9MICO</name>
<gene>
    <name evidence="2" type="ORF">F6B42_09990</name>
</gene>
<dbReference type="AlphaFoldDB" id="A0A5J5IRJ1"/>
<keyword evidence="3" id="KW-1185">Reference proteome</keyword>
<evidence type="ECO:0000313" key="3">
    <source>
        <dbReference type="Proteomes" id="UP000327039"/>
    </source>
</evidence>
<feature type="signal peptide" evidence="1">
    <location>
        <begin position="1"/>
        <end position="25"/>
    </location>
</feature>
<comment type="caution">
    <text evidence="2">The sequence shown here is derived from an EMBL/GenBank/DDBJ whole genome shotgun (WGS) entry which is preliminary data.</text>
</comment>
<organism evidence="2 3">
    <name type="scientific">Microbacterium radiodurans</name>
    <dbReference type="NCBI Taxonomy" id="661398"/>
    <lineage>
        <taxon>Bacteria</taxon>
        <taxon>Bacillati</taxon>
        <taxon>Actinomycetota</taxon>
        <taxon>Actinomycetes</taxon>
        <taxon>Micrococcales</taxon>
        <taxon>Microbacteriaceae</taxon>
        <taxon>Microbacterium</taxon>
    </lineage>
</organism>
<reference evidence="3" key="1">
    <citation type="submission" date="2019-09" db="EMBL/GenBank/DDBJ databases">
        <title>Mumia zhuanghuii sp. nov. isolated from the intestinal contents of plateau pika (Ochotona curzoniae) in the Qinghai-Tibet plateau of China.</title>
        <authorList>
            <person name="Tian Z."/>
        </authorList>
    </citation>
    <scope>NUCLEOTIDE SEQUENCE [LARGE SCALE GENOMIC DNA]</scope>
    <source>
        <strain evidence="3">DSM 25564</strain>
    </source>
</reference>
<dbReference type="EMBL" id="VYRZ01000002">
    <property type="protein sequence ID" value="KAA9087266.1"/>
    <property type="molecule type" value="Genomic_DNA"/>
</dbReference>
<accession>A0A5J5IRJ1</accession>
<dbReference type="RefSeq" id="WP_150419461.1">
    <property type="nucleotide sequence ID" value="NZ_VYRZ01000002.1"/>
</dbReference>
<keyword evidence="1" id="KW-0732">Signal</keyword>
<sequence>MRNRTRSAVAFAAVAIVAVPLTVTATTAAWNTTEWVHGQVGTSTIDCTDGTGFASVASGRFLSGSLLGLNLDPIAELEQMRLALDGAGDVTVSPGDAIDLGSAPPDEYVYANPFDVTALSAINVDLTGFTVGLPGAQLGAVNQYANVATDGTAVGASGLVNDSGAVLVSDATPPASLPAPARVGLSGVLPGIAGIADVDLEIGAVAASSQLDGCALLREELWGETAPATAIVRDYGIAGLGLQLDAPVVGGLVSGVTDAVDTLGDAVDLLTGPGGLIASGVGAQVDLALPGVLTTSVSGDVSLTGLDLLGSVSGLLSAPLTDGVITIDLQDGTIDVDLDALLPSLNDAAPNTEVVLNDTVLNPIVDRAGLLLDTWTTQIVAALTAELRESSLVIDLEALVAAPGITIPPILPGLPPVTLLGLDVLSADIAFTGTLGAALDGTAALSIDADVVGLVGPVNTLLAALGLPTVTDLLGVVEGLTATLLSGLTTTVSDTVTGALTTLGGTLAGLVTPVITALGGVIDALPSVVSLMVNVQPDQPGAPPGATALPASGDSTAQYRVSALRLGLVDALGTVAAVTLATATAGPVTAP</sequence>
<evidence type="ECO:0000256" key="1">
    <source>
        <dbReference type="SAM" id="SignalP"/>
    </source>
</evidence>
<dbReference type="NCBIfam" id="NF033766">
    <property type="entry name" value="choice_anch_G"/>
    <property type="match status" value="1"/>
</dbReference>
<proteinExistence type="predicted"/>
<dbReference type="OrthoDB" id="4987327at2"/>